<feature type="compositionally biased region" description="Polar residues" evidence="1">
    <location>
        <begin position="1"/>
        <end position="16"/>
    </location>
</feature>
<accession>A0A6P5FHK6</accession>
<dbReference type="Proteomes" id="UP000515123">
    <property type="component" value="Linkage group 9"/>
</dbReference>
<organism evidence="2 3">
    <name type="scientific">Ananas comosus</name>
    <name type="common">Pineapple</name>
    <name type="synonym">Ananas ananas</name>
    <dbReference type="NCBI Taxonomy" id="4615"/>
    <lineage>
        <taxon>Eukaryota</taxon>
        <taxon>Viridiplantae</taxon>
        <taxon>Streptophyta</taxon>
        <taxon>Embryophyta</taxon>
        <taxon>Tracheophyta</taxon>
        <taxon>Spermatophyta</taxon>
        <taxon>Magnoliopsida</taxon>
        <taxon>Liliopsida</taxon>
        <taxon>Poales</taxon>
        <taxon>Bromeliaceae</taxon>
        <taxon>Bromelioideae</taxon>
        <taxon>Ananas</taxon>
    </lineage>
</organism>
<name>A0A6P5FHK6_ANACO</name>
<keyword evidence="2" id="KW-1185">Reference proteome</keyword>
<proteinExistence type="predicted"/>
<sequence length="119" mass="13125">MSLNSSEAGWGQQQLSPAPIAAAGPRSRPVRPENPMAVRSRPNQLVPSRPCRPRMTNPSSTAAAVAAAPAHGRMRQWPAGNRELLRRALSPPLRLRCPLGLRRWSFRPMPSRLCQMSLD</sequence>
<reference evidence="3" key="2">
    <citation type="submission" date="2025-08" db="UniProtKB">
        <authorList>
            <consortium name="RefSeq"/>
        </authorList>
    </citation>
    <scope>IDENTIFICATION</scope>
    <source>
        <tissue evidence="3">Leaf</tissue>
    </source>
</reference>
<evidence type="ECO:0000313" key="2">
    <source>
        <dbReference type="Proteomes" id="UP000515123"/>
    </source>
</evidence>
<evidence type="ECO:0000256" key="1">
    <source>
        <dbReference type="SAM" id="MobiDB-lite"/>
    </source>
</evidence>
<dbReference type="RefSeq" id="XP_020095801.1">
    <property type="nucleotide sequence ID" value="XM_020240212.1"/>
</dbReference>
<feature type="region of interest" description="Disordered" evidence="1">
    <location>
        <begin position="1"/>
        <end position="74"/>
    </location>
</feature>
<dbReference type="AlphaFoldDB" id="A0A6P5FHK6"/>
<gene>
    <name evidence="3" type="primary">LOC109715278</name>
</gene>
<evidence type="ECO:0000313" key="3">
    <source>
        <dbReference type="RefSeq" id="XP_020095801.1"/>
    </source>
</evidence>
<reference evidence="2" key="1">
    <citation type="journal article" date="2015" name="Nat. Genet.">
        <title>The pineapple genome and the evolution of CAM photosynthesis.</title>
        <authorList>
            <person name="Ming R."/>
            <person name="VanBuren R."/>
            <person name="Wai C.M."/>
            <person name="Tang H."/>
            <person name="Schatz M.C."/>
            <person name="Bowers J.E."/>
            <person name="Lyons E."/>
            <person name="Wang M.L."/>
            <person name="Chen J."/>
            <person name="Biggers E."/>
            <person name="Zhang J."/>
            <person name="Huang L."/>
            <person name="Zhang L."/>
            <person name="Miao W."/>
            <person name="Zhang J."/>
            <person name="Ye Z."/>
            <person name="Miao C."/>
            <person name="Lin Z."/>
            <person name="Wang H."/>
            <person name="Zhou H."/>
            <person name="Yim W.C."/>
            <person name="Priest H.D."/>
            <person name="Zheng C."/>
            <person name="Woodhouse M."/>
            <person name="Edger P.P."/>
            <person name="Guyot R."/>
            <person name="Guo H.B."/>
            <person name="Guo H."/>
            <person name="Zheng G."/>
            <person name="Singh R."/>
            <person name="Sharma A."/>
            <person name="Min X."/>
            <person name="Zheng Y."/>
            <person name="Lee H."/>
            <person name="Gurtowski J."/>
            <person name="Sedlazeck F.J."/>
            <person name="Harkess A."/>
            <person name="McKain M.R."/>
            <person name="Liao Z."/>
            <person name="Fang J."/>
            <person name="Liu J."/>
            <person name="Zhang X."/>
            <person name="Zhang Q."/>
            <person name="Hu W."/>
            <person name="Qin Y."/>
            <person name="Wang K."/>
            <person name="Chen L.Y."/>
            <person name="Shirley N."/>
            <person name="Lin Y.R."/>
            <person name="Liu L.Y."/>
            <person name="Hernandez A.G."/>
            <person name="Wright C.L."/>
            <person name="Bulone V."/>
            <person name="Tuskan G.A."/>
            <person name="Heath K."/>
            <person name="Zee F."/>
            <person name="Moore P.H."/>
            <person name="Sunkar R."/>
            <person name="Leebens-Mack J.H."/>
            <person name="Mockler T."/>
            <person name="Bennetzen J.L."/>
            <person name="Freeling M."/>
            <person name="Sankoff D."/>
            <person name="Paterson A.H."/>
            <person name="Zhu X."/>
            <person name="Yang X."/>
            <person name="Smith J.A."/>
            <person name="Cushman J.C."/>
            <person name="Paull R.E."/>
            <person name="Yu Q."/>
        </authorList>
    </citation>
    <scope>NUCLEOTIDE SEQUENCE [LARGE SCALE GENOMIC DNA]</scope>
    <source>
        <strain evidence="2">cv. F153</strain>
    </source>
</reference>
<dbReference type="GeneID" id="109715278"/>
<protein>
    <submittedName>
        <fullName evidence="3">Uncharacterized protein LOC109715278</fullName>
    </submittedName>
</protein>